<dbReference type="Proteomes" id="UP000694387">
    <property type="component" value="Chromosome 17"/>
</dbReference>
<dbReference type="Ensembl" id="ENSEAST00005031986.2">
    <property type="protein sequence ID" value="ENSEASP00005029432.2"/>
    <property type="gene ID" value="ENSEASG00005020002.2"/>
</dbReference>
<dbReference type="AlphaFoldDB" id="A0A8C4PTR4"/>
<reference evidence="1 2" key="1">
    <citation type="journal article" date="2020" name="Nat. Commun.">
        <title>Donkey genomes provide new insights into domestication and selection for coat color.</title>
        <authorList>
            <person name="Wang"/>
            <person name="C."/>
            <person name="Li"/>
            <person name="H."/>
            <person name="Guo"/>
            <person name="Y."/>
            <person name="Huang"/>
            <person name="J."/>
            <person name="Sun"/>
            <person name="Y."/>
            <person name="Min"/>
            <person name="J."/>
            <person name="Wang"/>
            <person name="J."/>
            <person name="Fang"/>
            <person name="X."/>
            <person name="Zhao"/>
            <person name="Z."/>
            <person name="Wang"/>
            <person name="S."/>
            <person name="Zhang"/>
            <person name="Y."/>
            <person name="Liu"/>
            <person name="Q."/>
            <person name="Jiang"/>
            <person name="Q."/>
            <person name="Wang"/>
            <person name="X."/>
            <person name="Guo"/>
            <person name="Y."/>
            <person name="Yang"/>
            <person name="C."/>
            <person name="Wang"/>
            <person name="Y."/>
            <person name="Tian"/>
            <person name="F."/>
            <person name="Zhuang"/>
            <person name="G."/>
            <person name="Fan"/>
            <person name="Y."/>
            <person name="Gao"/>
            <person name="Q."/>
            <person name="Li"/>
            <person name="Y."/>
            <person name="Ju"/>
            <person name="Z."/>
            <person name="Li"/>
            <person name="J."/>
            <person name="Li"/>
            <person name="R."/>
            <person name="Hou"/>
            <person name="M."/>
            <person name="Yang"/>
            <person name="G."/>
            <person name="Liu"/>
            <person name="G."/>
            <person name="Liu"/>
            <person name="W."/>
            <person name="Guo"/>
            <person name="J."/>
            <person name="Pan"/>
            <person name="S."/>
            <person name="Fan"/>
            <person name="G."/>
            <person name="Zhang"/>
            <person name="W."/>
            <person name="Zhang"/>
            <person name="R."/>
            <person name="Yu"/>
            <person name="J."/>
            <person name="Zhang"/>
            <person name="X."/>
            <person name="Yin"/>
            <person name="Q."/>
            <person name="Ji"/>
            <person name="C."/>
            <person name="Jin"/>
            <person name="Y."/>
            <person name="Yue"/>
            <person name="G."/>
            <person name="Liu"/>
            <person name="M."/>
            <person name="Xu"/>
            <person name="J."/>
            <person name="Liu"/>
            <person name="S."/>
            <person name="Jordana"/>
            <person name="J."/>
            <person name="Noce"/>
            <person name="A."/>
            <person name="Amills"/>
            <person name="M."/>
            <person name="Wu"/>
            <person name="D.D."/>
            <person name="Li"/>
            <person name="S."/>
            <person name="Zhou"/>
            <person name="X. and Zhong"/>
            <person name="J."/>
        </authorList>
    </citation>
    <scope>NUCLEOTIDE SEQUENCE [LARGE SCALE GENOMIC DNA]</scope>
</reference>
<reference evidence="1" key="3">
    <citation type="submission" date="2025-09" db="UniProtKB">
        <authorList>
            <consortium name="Ensembl"/>
        </authorList>
    </citation>
    <scope>IDENTIFICATION</scope>
</reference>
<name>A0A8C4PTR4_EQUAS</name>
<reference evidence="1" key="2">
    <citation type="submission" date="2025-08" db="UniProtKB">
        <authorList>
            <consortium name="Ensembl"/>
        </authorList>
    </citation>
    <scope>IDENTIFICATION</scope>
</reference>
<organism evidence="1 2">
    <name type="scientific">Equus asinus</name>
    <name type="common">Donkey</name>
    <name type="synonym">Equus africanus asinus</name>
    <dbReference type="NCBI Taxonomy" id="9793"/>
    <lineage>
        <taxon>Eukaryota</taxon>
        <taxon>Metazoa</taxon>
        <taxon>Chordata</taxon>
        <taxon>Craniata</taxon>
        <taxon>Vertebrata</taxon>
        <taxon>Euteleostomi</taxon>
        <taxon>Mammalia</taxon>
        <taxon>Eutheria</taxon>
        <taxon>Laurasiatheria</taxon>
        <taxon>Perissodactyla</taxon>
        <taxon>Equidae</taxon>
        <taxon>Equus</taxon>
    </lineage>
</organism>
<sequence length="105" mass="11390">MREEPGPRWAVLSESGPPNVCCLASPQTREGPEARSTLKPHPLPAQVLRAGRVTRERGHSRAPSLPHPLEAGEDLDHHFCLESPFCGRSWEDGSAWGPPASPPKA</sequence>
<evidence type="ECO:0000313" key="1">
    <source>
        <dbReference type="Ensembl" id="ENSEASP00005029432.2"/>
    </source>
</evidence>
<evidence type="ECO:0000313" key="2">
    <source>
        <dbReference type="Proteomes" id="UP000694387"/>
    </source>
</evidence>
<proteinExistence type="predicted"/>
<protein>
    <submittedName>
        <fullName evidence="1">Uncharacterized protein</fullName>
    </submittedName>
</protein>
<keyword evidence="2" id="KW-1185">Reference proteome</keyword>
<accession>A0A8C4PTR4</accession>